<evidence type="ECO:0000256" key="1">
    <source>
        <dbReference type="SAM" id="MobiDB-lite"/>
    </source>
</evidence>
<feature type="region of interest" description="Disordered" evidence="1">
    <location>
        <begin position="1"/>
        <end position="21"/>
    </location>
</feature>
<name>A0A6C0DUJ6_9ZZZZ</name>
<organism evidence="2">
    <name type="scientific">viral metagenome</name>
    <dbReference type="NCBI Taxonomy" id="1070528"/>
    <lineage>
        <taxon>unclassified sequences</taxon>
        <taxon>metagenomes</taxon>
        <taxon>organismal metagenomes</taxon>
    </lineage>
</organism>
<proteinExistence type="predicted"/>
<evidence type="ECO:0000313" key="2">
    <source>
        <dbReference type="EMBL" id="QHT20294.1"/>
    </source>
</evidence>
<reference evidence="2" key="1">
    <citation type="journal article" date="2020" name="Nature">
        <title>Giant virus diversity and host interactions through global metagenomics.</title>
        <authorList>
            <person name="Schulz F."/>
            <person name="Roux S."/>
            <person name="Paez-Espino D."/>
            <person name="Jungbluth S."/>
            <person name="Walsh D.A."/>
            <person name="Denef V.J."/>
            <person name="McMahon K.D."/>
            <person name="Konstantinidis K.T."/>
            <person name="Eloe-Fadrosh E.A."/>
            <person name="Kyrpides N.C."/>
            <person name="Woyke T."/>
        </authorList>
    </citation>
    <scope>NUCLEOTIDE SEQUENCE</scope>
    <source>
        <strain evidence="2">GVMAG-M-3300023174-60</strain>
    </source>
</reference>
<accession>A0A6C0DUJ6</accession>
<dbReference type="EMBL" id="MN739677">
    <property type="protein sequence ID" value="QHT20294.1"/>
    <property type="molecule type" value="Genomic_DNA"/>
</dbReference>
<dbReference type="AlphaFoldDB" id="A0A6C0DUJ6"/>
<sequence length="217" mass="25439">MKKRSNTRSNKRTKKSSRKTIRRIQRGGERLTQEFVDTMYENMWQFINGDTIKFVLNQAGCKYIKFKTTEGMNDYNDGWPRKFWNCIVMKGLAEDGHYVFIDSEGNVYGTYEGNMIDDGDDGICHGAALAAALNDCGEGLGPLFNNPNARQRRTNYITILKTYKYIIDKLWWNKALYANFYDEITWDGDDNNDKNSYLYNEETRTAWNTLNNYIRRI</sequence>
<protein>
    <submittedName>
        <fullName evidence="2">Uncharacterized protein</fullName>
    </submittedName>
</protein>